<evidence type="ECO:0000313" key="5">
    <source>
        <dbReference type="EMBL" id="AKJ29876.1"/>
    </source>
</evidence>
<evidence type="ECO:0000256" key="1">
    <source>
        <dbReference type="ARBA" id="ARBA00010990"/>
    </source>
</evidence>
<reference evidence="5 6" key="1">
    <citation type="submission" date="2015-05" db="EMBL/GenBank/DDBJ databases">
        <authorList>
            <person name="Tang B."/>
            <person name="Yu Y."/>
        </authorList>
    </citation>
    <scope>NUCLEOTIDE SEQUENCE [LARGE SCALE GENOMIC DNA]</scope>
    <source>
        <strain evidence="5 6">DSM 7029</strain>
    </source>
</reference>
<keyword evidence="2 5" id="KW-0808">Transferase</keyword>
<dbReference type="SUPFAM" id="SSF56214">
    <property type="entry name" value="4'-phosphopantetheinyl transferase"/>
    <property type="match status" value="2"/>
</dbReference>
<dbReference type="PANTHER" id="PTHR12215">
    <property type="entry name" value="PHOSPHOPANTETHEINE TRANSFERASE"/>
    <property type="match status" value="1"/>
</dbReference>
<dbReference type="Pfam" id="PF01648">
    <property type="entry name" value="ACPS"/>
    <property type="match status" value="1"/>
</dbReference>
<dbReference type="AlphaFoldDB" id="A0A0G3BR95"/>
<feature type="domain" description="4'-phosphopantetheinyl transferase N-terminal" evidence="4">
    <location>
        <begin position="40"/>
        <end position="118"/>
    </location>
</feature>
<evidence type="ECO:0000259" key="3">
    <source>
        <dbReference type="Pfam" id="PF01648"/>
    </source>
</evidence>
<dbReference type="GO" id="GO:0019878">
    <property type="term" value="P:lysine biosynthetic process via aminoadipic acid"/>
    <property type="evidence" value="ECO:0007669"/>
    <property type="project" value="TreeGrafter"/>
</dbReference>
<evidence type="ECO:0000313" key="6">
    <source>
        <dbReference type="Proteomes" id="UP000035352"/>
    </source>
</evidence>
<dbReference type="InterPro" id="IPR055066">
    <property type="entry name" value="AASDHPPT_N"/>
</dbReference>
<dbReference type="PATRIC" id="fig|413882.6.peg.3321"/>
<dbReference type="PANTHER" id="PTHR12215:SF10">
    <property type="entry name" value="L-AMINOADIPATE-SEMIALDEHYDE DEHYDROGENASE-PHOSPHOPANTETHEINYL TRANSFERASE"/>
    <property type="match status" value="1"/>
</dbReference>
<accession>A0A0G3BR95</accession>
<proteinExistence type="inferred from homology"/>
<dbReference type="InterPro" id="IPR050559">
    <property type="entry name" value="P-Pant_transferase_sf"/>
</dbReference>
<keyword evidence="6" id="KW-1185">Reference proteome</keyword>
<dbReference type="EMBL" id="CP011371">
    <property type="protein sequence ID" value="AKJ29876.1"/>
    <property type="molecule type" value="Genomic_DNA"/>
</dbReference>
<organism evidence="5 6">
    <name type="scientific">Caldimonas brevitalea</name>
    <dbReference type="NCBI Taxonomy" id="413882"/>
    <lineage>
        <taxon>Bacteria</taxon>
        <taxon>Pseudomonadati</taxon>
        <taxon>Pseudomonadota</taxon>
        <taxon>Betaproteobacteria</taxon>
        <taxon>Burkholderiales</taxon>
        <taxon>Sphaerotilaceae</taxon>
        <taxon>Caldimonas</taxon>
    </lineage>
</organism>
<dbReference type="RefSeq" id="WP_053013629.1">
    <property type="nucleotide sequence ID" value="NZ_CP011371.1"/>
</dbReference>
<dbReference type="Proteomes" id="UP000035352">
    <property type="component" value="Chromosome"/>
</dbReference>
<dbReference type="Gene3D" id="3.90.470.20">
    <property type="entry name" value="4'-phosphopantetheinyl transferase domain"/>
    <property type="match status" value="1"/>
</dbReference>
<evidence type="ECO:0000256" key="2">
    <source>
        <dbReference type="ARBA" id="ARBA00022679"/>
    </source>
</evidence>
<comment type="similarity">
    <text evidence="1">Belongs to the P-Pant transferase superfamily. Gsp/Sfp/HetI/AcpT family.</text>
</comment>
<dbReference type="GO" id="GO:0008897">
    <property type="term" value="F:holo-[acyl-carrier-protein] synthase activity"/>
    <property type="evidence" value="ECO:0007669"/>
    <property type="project" value="InterPro"/>
</dbReference>
<dbReference type="InterPro" id="IPR008278">
    <property type="entry name" value="4-PPantetheinyl_Trfase_dom"/>
</dbReference>
<dbReference type="Pfam" id="PF22624">
    <property type="entry name" value="AASDHPPT_N"/>
    <property type="match status" value="1"/>
</dbReference>
<protein>
    <submittedName>
        <fullName evidence="5">Phosphopantetheinyl transferase</fullName>
    </submittedName>
</protein>
<dbReference type="GO" id="GO:0000287">
    <property type="term" value="F:magnesium ion binding"/>
    <property type="evidence" value="ECO:0007669"/>
    <property type="project" value="InterPro"/>
</dbReference>
<feature type="domain" description="4'-phosphopantetheinyl transferase" evidence="3">
    <location>
        <begin position="125"/>
        <end position="188"/>
    </location>
</feature>
<dbReference type="InterPro" id="IPR037143">
    <property type="entry name" value="4-PPantetheinyl_Trfase_dom_sf"/>
</dbReference>
<sequence>MVAKQDPDRIAELVELSAELAWPPLRLWLARLDATPDAARLACLSEAERQRAARFVFERDRRRYLAAHCLLREVLAEQCDQAPQALQFRQGIHGKPSLEAGHPLAFNLSHSGDLAAIVVGPDGELGVDIEIVRPMSDVLSLAQHNFTAGENQELRDTDPARRELAFLWGWTRKEACLKALGSGLSLSPVTFHAGLAPLPRTVELPGPEGPALAALRSLRCEGALLSVAWMAASGTSPPETTPAAAPPQSGPLH</sequence>
<dbReference type="GO" id="GO:0005829">
    <property type="term" value="C:cytosol"/>
    <property type="evidence" value="ECO:0007669"/>
    <property type="project" value="TreeGrafter"/>
</dbReference>
<gene>
    <name evidence="5" type="ORF">AAW51_3185</name>
</gene>
<dbReference type="STRING" id="413882.AAW51_3185"/>
<dbReference type="KEGG" id="pbh:AAW51_3185"/>
<name>A0A0G3BR95_9BURK</name>
<evidence type="ECO:0000259" key="4">
    <source>
        <dbReference type="Pfam" id="PF22624"/>
    </source>
</evidence>